<evidence type="ECO:0000256" key="7">
    <source>
        <dbReference type="ARBA" id="ARBA00023186"/>
    </source>
</evidence>
<keyword evidence="10" id="KW-1185">Reference proteome</keyword>
<evidence type="ECO:0000256" key="1">
    <source>
        <dbReference type="ARBA" id="ARBA00004569"/>
    </source>
</evidence>
<keyword evidence="5" id="KW-0496">Mitochondrion</keyword>
<proteinExistence type="inferred from homology"/>
<dbReference type="PANTHER" id="PTHR16719">
    <property type="entry name" value="CYTOCHROME C OXIDASE COPPER CHAPERONE"/>
    <property type="match status" value="1"/>
</dbReference>
<reference evidence="9" key="1">
    <citation type="journal article" date="2013" name="Nat. Commun.">
        <title>Whole-genome sequencing of Oryza brachyantha reveals mechanisms underlying Oryza genome evolution.</title>
        <authorList>
            <person name="Chen J."/>
            <person name="Huang Q."/>
            <person name="Gao D."/>
            <person name="Wang J."/>
            <person name="Lang Y."/>
            <person name="Liu T."/>
            <person name="Li B."/>
            <person name="Bai Z."/>
            <person name="Luis Goicoechea J."/>
            <person name="Liang C."/>
            <person name="Chen C."/>
            <person name="Zhang W."/>
            <person name="Sun S."/>
            <person name="Liao Y."/>
            <person name="Zhang X."/>
            <person name="Yang L."/>
            <person name="Song C."/>
            <person name="Wang M."/>
            <person name="Shi J."/>
            <person name="Liu G."/>
            <person name="Liu J."/>
            <person name="Zhou H."/>
            <person name="Zhou W."/>
            <person name="Yu Q."/>
            <person name="An N."/>
            <person name="Chen Y."/>
            <person name="Cai Q."/>
            <person name="Wang B."/>
            <person name="Liu B."/>
            <person name="Min J."/>
            <person name="Huang Y."/>
            <person name="Wu H."/>
            <person name="Li Z."/>
            <person name="Zhang Y."/>
            <person name="Yin Y."/>
            <person name="Song W."/>
            <person name="Jiang J."/>
            <person name="Jackson S.A."/>
            <person name="Wing R.A."/>
            <person name="Wang J."/>
            <person name="Chen M."/>
        </authorList>
    </citation>
    <scope>NUCLEOTIDE SEQUENCE [LARGE SCALE GENOMIC DNA]</scope>
    <source>
        <strain evidence="9">cv. IRGC 101232</strain>
    </source>
</reference>
<dbReference type="Pfam" id="PF05051">
    <property type="entry name" value="COX17"/>
    <property type="match status" value="1"/>
</dbReference>
<dbReference type="GO" id="GO:0016531">
    <property type="term" value="F:copper chaperone activity"/>
    <property type="evidence" value="ECO:0007669"/>
    <property type="project" value="InterPro"/>
</dbReference>
<protein>
    <recommendedName>
        <fullName evidence="11">Cytochrome c oxidase copper chaperone</fullName>
    </recommendedName>
</protein>
<keyword evidence="4 8" id="KW-0186">Copper</keyword>
<evidence type="ECO:0000256" key="6">
    <source>
        <dbReference type="ARBA" id="ARBA00023157"/>
    </source>
</evidence>
<dbReference type="Gene3D" id="1.10.287.1130">
    <property type="entry name" value="CytochromE C oxidase copper chaperone"/>
    <property type="match status" value="1"/>
</dbReference>
<evidence type="ECO:0000256" key="8">
    <source>
        <dbReference type="PIRSR" id="PIRSR607745-1"/>
    </source>
</evidence>
<dbReference type="PROSITE" id="PS51808">
    <property type="entry name" value="CHCH"/>
    <property type="match status" value="1"/>
</dbReference>
<dbReference type="InterPro" id="IPR007745">
    <property type="entry name" value="Cyt_c_oxidase_Cu-chaperone"/>
</dbReference>
<sequence>MARARCSALLRLGLGDGECGCVQAWRRHGGWGTLPASGATEASDSTENKKLNKLLNLTTKQKKKICCACPDTKKLRDECIVQHGEDACGKWIEAHRQCLRPEGFNV</sequence>
<dbReference type="HOGENOM" id="CLU_2227315_0_0_1"/>
<evidence type="ECO:0000313" key="9">
    <source>
        <dbReference type="EnsemblPlants" id="OB09G17140.1"/>
    </source>
</evidence>
<dbReference type="EnsemblPlants" id="OB09G17140.1">
    <property type="protein sequence ID" value="OB09G17140.1"/>
    <property type="gene ID" value="OB09G17140"/>
</dbReference>
<dbReference type="GO" id="GO:0005507">
    <property type="term" value="F:copper ion binding"/>
    <property type="evidence" value="ECO:0007669"/>
    <property type="project" value="InterPro"/>
</dbReference>
<evidence type="ECO:0000256" key="4">
    <source>
        <dbReference type="ARBA" id="ARBA00023008"/>
    </source>
</evidence>
<name>J3MXI5_ORYBR</name>
<comment type="subcellular location">
    <subcellularLocation>
        <location evidence="1">Mitochondrion intermembrane space</location>
    </subcellularLocation>
</comment>
<dbReference type="PANTHER" id="PTHR16719:SF10">
    <property type="entry name" value="OS09G0420700 PROTEIN"/>
    <property type="match status" value="1"/>
</dbReference>
<reference evidence="9" key="2">
    <citation type="submission" date="2013-04" db="UniProtKB">
        <authorList>
            <consortium name="EnsemblPlants"/>
        </authorList>
    </citation>
    <scope>IDENTIFICATION</scope>
</reference>
<organism evidence="9">
    <name type="scientific">Oryza brachyantha</name>
    <name type="common">malo sina</name>
    <dbReference type="NCBI Taxonomy" id="4533"/>
    <lineage>
        <taxon>Eukaryota</taxon>
        <taxon>Viridiplantae</taxon>
        <taxon>Streptophyta</taxon>
        <taxon>Embryophyta</taxon>
        <taxon>Tracheophyta</taxon>
        <taxon>Spermatophyta</taxon>
        <taxon>Magnoliopsida</taxon>
        <taxon>Liliopsida</taxon>
        <taxon>Poales</taxon>
        <taxon>Poaceae</taxon>
        <taxon>BOP clade</taxon>
        <taxon>Oryzoideae</taxon>
        <taxon>Oryzeae</taxon>
        <taxon>Oryzinae</taxon>
        <taxon>Oryza</taxon>
    </lineage>
</organism>
<evidence type="ECO:0008006" key="11">
    <source>
        <dbReference type="Google" id="ProtNLM"/>
    </source>
</evidence>
<evidence type="ECO:0000313" key="10">
    <source>
        <dbReference type="Proteomes" id="UP000006038"/>
    </source>
</evidence>
<keyword evidence="3 8" id="KW-0479">Metal-binding</keyword>
<dbReference type="FunFam" id="1.10.287.1130:FF:000003">
    <property type="entry name" value="Cytochrome c oxidase copper chaperone"/>
    <property type="match status" value="1"/>
</dbReference>
<dbReference type="AlphaFoldDB" id="J3MXI5"/>
<accession>J3MXI5</accession>
<dbReference type="Proteomes" id="UP000006038">
    <property type="component" value="Chromosome 9"/>
</dbReference>
<feature type="binding site" evidence="8">
    <location>
        <position position="67"/>
    </location>
    <ligand>
        <name>Cu cation</name>
        <dbReference type="ChEBI" id="CHEBI:23378"/>
    </ligand>
</feature>
<keyword evidence="7" id="KW-0143">Chaperone</keyword>
<evidence type="ECO:0000256" key="2">
    <source>
        <dbReference type="ARBA" id="ARBA00009241"/>
    </source>
</evidence>
<feature type="binding site" evidence="8">
    <location>
        <position position="66"/>
    </location>
    <ligand>
        <name>Cu cation</name>
        <dbReference type="ChEBI" id="CHEBI:23378"/>
    </ligand>
</feature>
<dbReference type="InterPro" id="IPR009069">
    <property type="entry name" value="Cys_alpha_HP_mot_SF"/>
</dbReference>
<comment type="similarity">
    <text evidence="2">Belongs to the COX17 family.</text>
</comment>
<keyword evidence="6" id="KW-1015">Disulfide bond</keyword>
<dbReference type="Gramene" id="OB09G17140.1">
    <property type="protein sequence ID" value="OB09G17140.1"/>
    <property type="gene ID" value="OB09G17140"/>
</dbReference>
<dbReference type="SUPFAM" id="SSF47072">
    <property type="entry name" value="Cysteine alpha-hairpin motif"/>
    <property type="match status" value="1"/>
</dbReference>
<dbReference type="STRING" id="4533.J3MXI5"/>
<dbReference type="GO" id="GO:0005758">
    <property type="term" value="C:mitochondrial intermembrane space"/>
    <property type="evidence" value="ECO:0007669"/>
    <property type="project" value="UniProtKB-SubCell"/>
</dbReference>
<evidence type="ECO:0000256" key="3">
    <source>
        <dbReference type="ARBA" id="ARBA00022723"/>
    </source>
</evidence>
<dbReference type="eggNOG" id="KOG3496">
    <property type="taxonomic scope" value="Eukaryota"/>
</dbReference>
<evidence type="ECO:0000256" key="5">
    <source>
        <dbReference type="ARBA" id="ARBA00023128"/>
    </source>
</evidence>